<keyword evidence="3" id="KW-0808">Transferase</keyword>
<dbReference type="GO" id="GO:0000139">
    <property type="term" value="C:Golgi membrane"/>
    <property type="evidence" value="ECO:0007669"/>
    <property type="project" value="TreeGrafter"/>
</dbReference>
<comment type="similarity">
    <text evidence="1">Belongs to the glycosyltransferase 34 family.</text>
</comment>
<evidence type="ECO:0000313" key="4">
    <source>
        <dbReference type="EMBL" id="GAO51846.1"/>
    </source>
</evidence>
<organism evidence="4 5">
    <name type="scientific">Saitoella complicata (strain BCRC 22490 / CBS 7301 / JCM 7358 / NBRC 10748 / NRRL Y-17804)</name>
    <dbReference type="NCBI Taxonomy" id="698492"/>
    <lineage>
        <taxon>Eukaryota</taxon>
        <taxon>Fungi</taxon>
        <taxon>Dikarya</taxon>
        <taxon>Ascomycota</taxon>
        <taxon>Taphrinomycotina</taxon>
        <taxon>Taphrinomycotina incertae sedis</taxon>
        <taxon>Saitoella</taxon>
    </lineage>
</organism>
<dbReference type="Proteomes" id="UP000033140">
    <property type="component" value="Unassembled WGS sequence"/>
</dbReference>
<evidence type="ECO:0000313" key="5">
    <source>
        <dbReference type="Proteomes" id="UP000033140"/>
    </source>
</evidence>
<reference evidence="4 5" key="2">
    <citation type="journal article" date="2014" name="J. Gen. Appl. Microbiol.">
        <title>The early diverging ascomycetous budding yeast Saitoella complicata has three histone deacetylases belonging to the Clr6, Hos2, and Rpd3 lineages.</title>
        <authorList>
            <person name="Nishida H."/>
            <person name="Matsumoto T."/>
            <person name="Kondo S."/>
            <person name="Hamamoto M."/>
            <person name="Yoshikawa H."/>
        </authorList>
    </citation>
    <scope>NUCLEOTIDE SEQUENCE [LARGE SCALE GENOMIC DNA]</scope>
    <source>
        <strain evidence="4 5">NRRL Y-17804</strain>
    </source>
</reference>
<dbReference type="Pfam" id="PF05637">
    <property type="entry name" value="Glyco_transf_34"/>
    <property type="match status" value="1"/>
</dbReference>
<comment type="caution">
    <text evidence="4">The sequence shown here is derived from an EMBL/GenBank/DDBJ whole genome shotgun (WGS) entry which is preliminary data.</text>
</comment>
<dbReference type="PANTHER" id="PTHR31306:SF4">
    <property type="entry name" value="ALPHA-1,2-GALACTOSYLTRANSFERASE"/>
    <property type="match status" value="1"/>
</dbReference>
<dbReference type="InterPro" id="IPR008630">
    <property type="entry name" value="Glyco_trans_34"/>
</dbReference>
<dbReference type="PANTHER" id="PTHR31306">
    <property type="entry name" value="ALPHA-1,6-MANNOSYLTRANSFERASE MNN11-RELATED"/>
    <property type="match status" value="1"/>
</dbReference>
<dbReference type="InterPro" id="IPR029044">
    <property type="entry name" value="Nucleotide-diphossugar_trans"/>
</dbReference>
<reference evidence="4 5" key="3">
    <citation type="journal article" date="2015" name="Genome Announc.">
        <title>Draft Genome Sequence of the Archiascomycetous Yeast Saitoella complicata.</title>
        <authorList>
            <person name="Yamauchi K."/>
            <person name="Kondo S."/>
            <person name="Hamamoto M."/>
            <person name="Takahashi Y."/>
            <person name="Ogura Y."/>
            <person name="Hayashi T."/>
            <person name="Nishida H."/>
        </authorList>
    </citation>
    <scope>NUCLEOTIDE SEQUENCE [LARGE SCALE GENOMIC DNA]</scope>
    <source>
        <strain evidence="4 5">NRRL Y-17804</strain>
    </source>
</reference>
<protein>
    <recommendedName>
        <fullName evidence="6">Glycosyltransferase family 34 protein</fullName>
    </recommendedName>
</protein>
<evidence type="ECO:0000256" key="2">
    <source>
        <dbReference type="ARBA" id="ARBA00022676"/>
    </source>
</evidence>
<evidence type="ECO:0008006" key="6">
    <source>
        <dbReference type="Google" id="ProtNLM"/>
    </source>
</evidence>
<dbReference type="OMA" id="DWIWWLD"/>
<dbReference type="GO" id="GO:0006487">
    <property type="term" value="P:protein N-linked glycosylation"/>
    <property type="evidence" value="ECO:0007669"/>
    <property type="project" value="TreeGrafter"/>
</dbReference>
<gene>
    <name evidence="4" type="ORF">G7K_5937-t1</name>
</gene>
<keyword evidence="5" id="KW-1185">Reference proteome</keyword>
<evidence type="ECO:0000256" key="3">
    <source>
        <dbReference type="ARBA" id="ARBA00022679"/>
    </source>
</evidence>
<dbReference type="GO" id="GO:0016757">
    <property type="term" value="F:glycosyltransferase activity"/>
    <property type="evidence" value="ECO:0007669"/>
    <property type="project" value="UniProtKB-KW"/>
</dbReference>
<proteinExistence type="inferred from homology"/>
<accession>A0A0E9NQ76</accession>
<dbReference type="STRING" id="698492.A0A0E9NQ76"/>
<reference evidence="4 5" key="1">
    <citation type="journal article" date="2011" name="J. Gen. Appl. Microbiol.">
        <title>Draft genome sequencing of the enigmatic yeast Saitoella complicata.</title>
        <authorList>
            <person name="Nishida H."/>
            <person name="Hamamoto M."/>
            <person name="Sugiyama J."/>
        </authorList>
    </citation>
    <scope>NUCLEOTIDE SEQUENCE [LARGE SCALE GENOMIC DNA]</scope>
    <source>
        <strain evidence="4 5">NRRL Y-17804</strain>
    </source>
</reference>
<dbReference type="SUPFAM" id="SSF53448">
    <property type="entry name" value="Nucleotide-diphospho-sugar transferases"/>
    <property type="match status" value="1"/>
</dbReference>
<dbReference type="Gene3D" id="3.90.550.10">
    <property type="entry name" value="Spore Coat Polysaccharide Biosynthesis Protein SpsA, Chain A"/>
    <property type="match status" value="1"/>
</dbReference>
<dbReference type="AlphaFoldDB" id="A0A0E9NQ76"/>
<keyword evidence="2" id="KW-0328">Glycosyltransferase</keyword>
<evidence type="ECO:0000256" key="1">
    <source>
        <dbReference type="ARBA" id="ARBA00005664"/>
    </source>
</evidence>
<dbReference type="EMBL" id="BACD03000054">
    <property type="protein sequence ID" value="GAO51846.1"/>
    <property type="molecule type" value="Genomic_DNA"/>
</dbReference>
<sequence>MDPESKRKLRRRSAPSRRCPAWFTAIPHKRVAQFLFLLVVTYLLLTAFTGTRVTEIVNVPSPLVTTDLNGNPGNAAAVAPVPAADEQPSIVILTTENRPVSYTSLSLLNKHAYALRHNYDFLPLLAPHTGLPSHKGQVWAKMLMLRDAFDRKDKYGLKKWDWVLWIDFDTLVTNMSVSVEGVIAQELRSAEEGEGRETGVVDMLIARDCNPLNAGVFLMRNSEWSREFVMRVWERGMSGKEGEEGSEQDAMQRTLIDLGEIPGPYPRPGPNTPSPPTLHPRHVWMPDQHQLNSYPDEIGCVQDGSRQWRRGDWILHFPGAWAYLGKAVEDPYGVLMRKYEGRVVDR</sequence>
<name>A0A0E9NQ76_SAICN</name>